<dbReference type="EMBL" id="ML735789">
    <property type="protein sequence ID" value="KAE8414275.1"/>
    <property type="molecule type" value="Genomic_DNA"/>
</dbReference>
<evidence type="ECO:0000313" key="1">
    <source>
        <dbReference type="EMBL" id="KAE8414275.1"/>
    </source>
</evidence>
<name>A0ABQ6WBC2_9EURO</name>
<dbReference type="Proteomes" id="UP000325395">
    <property type="component" value="Unassembled WGS sequence"/>
</dbReference>
<sequence length="174" mass="18947">MASTFTSRCLHSGTVTPQLADRDIVIQAMHDRLTIRSSKMDPQVKDIAVWLCLTFRTPTKGGTVMDSTGSFDGTHFIMSKAPMSSPACWSKLFEDAAVVVMPGKIFSGGLLKMSFGTMIQVAAVKYPIGVDKGLVLMGYSTALVPIDTNAKGQVIWHLEVAFMIGSFGYVNYRK</sequence>
<proteinExistence type="predicted"/>
<gene>
    <name evidence="1" type="ORF">BDV36DRAFT_265802</name>
</gene>
<protein>
    <submittedName>
        <fullName evidence="1">Uncharacterized protein</fullName>
    </submittedName>
</protein>
<accession>A0ABQ6WBC2</accession>
<organism evidence="1 2">
    <name type="scientific">Aspergillus pseudocaelatus</name>
    <dbReference type="NCBI Taxonomy" id="1825620"/>
    <lineage>
        <taxon>Eukaryota</taxon>
        <taxon>Fungi</taxon>
        <taxon>Dikarya</taxon>
        <taxon>Ascomycota</taxon>
        <taxon>Pezizomycotina</taxon>
        <taxon>Eurotiomycetes</taxon>
        <taxon>Eurotiomycetidae</taxon>
        <taxon>Eurotiales</taxon>
        <taxon>Aspergillaceae</taxon>
        <taxon>Aspergillus</taxon>
        <taxon>Aspergillus subgen. Circumdati</taxon>
    </lineage>
</organism>
<keyword evidence="2" id="KW-1185">Reference proteome</keyword>
<evidence type="ECO:0000313" key="2">
    <source>
        <dbReference type="Proteomes" id="UP000325395"/>
    </source>
</evidence>
<reference evidence="1 2" key="1">
    <citation type="submission" date="2019-04" db="EMBL/GenBank/DDBJ databases">
        <authorList>
            <consortium name="DOE Joint Genome Institute"/>
            <person name="Mondo S."/>
            <person name="Kjaerbolling I."/>
            <person name="Vesth T."/>
            <person name="Frisvad J.C."/>
            <person name="Nybo J.L."/>
            <person name="Theobald S."/>
            <person name="Kildgaard S."/>
            <person name="Isbrandt T."/>
            <person name="Kuo A."/>
            <person name="Sato A."/>
            <person name="Lyhne E.K."/>
            <person name="Kogle M.E."/>
            <person name="Wiebenga A."/>
            <person name="Kun R.S."/>
            <person name="Lubbers R.J."/>
            <person name="Makela M.R."/>
            <person name="Barry K."/>
            <person name="Chovatia M."/>
            <person name="Clum A."/>
            <person name="Daum C."/>
            <person name="Haridas S."/>
            <person name="He G."/>
            <person name="LaButti K."/>
            <person name="Lipzen A."/>
            <person name="Riley R."/>
            <person name="Salamov A."/>
            <person name="Simmons B.A."/>
            <person name="Magnuson J.K."/>
            <person name="Henrissat B."/>
            <person name="Mortensen U.H."/>
            <person name="Larsen T.O."/>
            <person name="Devries R.P."/>
            <person name="Grigoriev I.V."/>
            <person name="Machida M."/>
            <person name="Baker S.E."/>
            <person name="Andersen M.R."/>
            <person name="Cantor M.N."/>
            <person name="Hua S.X."/>
        </authorList>
    </citation>
    <scope>NUCLEOTIDE SEQUENCE [LARGE SCALE GENOMIC DNA]</scope>
    <source>
        <strain evidence="1 2">CBS 117616</strain>
    </source>
</reference>